<keyword evidence="2" id="KW-1185">Reference proteome</keyword>
<reference evidence="1 2" key="1">
    <citation type="submission" date="2010-12" db="EMBL/GenBank/DDBJ databases">
        <title>The Genome Sequence of Coprobacillus sp. strain 29_1.</title>
        <authorList>
            <consortium name="The Broad Institute Genome Sequencing Platform"/>
            <person name="Earl A."/>
            <person name="Ward D."/>
            <person name="Feldgarden M."/>
            <person name="Gevers D."/>
            <person name="Daigneault M."/>
            <person name="Sibley C.D."/>
            <person name="White A."/>
            <person name="Strauss J."/>
            <person name="Allen-Vercoe E."/>
            <person name="Young S.K."/>
            <person name="Zeng Q."/>
            <person name="Gargeya S."/>
            <person name="Fitzgerald M."/>
            <person name="Haas B."/>
            <person name="Abouelleil A."/>
            <person name="Alvarado L."/>
            <person name="Arachchi H.M."/>
            <person name="Berlin A."/>
            <person name="Brown A."/>
            <person name="Chapman S.B."/>
            <person name="Chen Z."/>
            <person name="Dunbar C."/>
            <person name="Freedman E."/>
            <person name="Gearin G."/>
            <person name="Gellesch M."/>
            <person name="Goldberg J."/>
            <person name="Griggs A."/>
            <person name="Gujja S."/>
            <person name="Heilman E."/>
            <person name="Heiman D."/>
            <person name="Howarth C."/>
            <person name="Larson L."/>
            <person name="Lui A."/>
            <person name="MacDonald P.J.P."/>
            <person name="Mehta T."/>
            <person name="Montmayeur A."/>
            <person name="Murphy C."/>
            <person name="Neiman D."/>
            <person name="Pearson M."/>
            <person name="Priest M."/>
            <person name="Roberts A."/>
            <person name="Saif S."/>
            <person name="Shea T."/>
            <person name="Shenoy N."/>
            <person name="Sisk P."/>
            <person name="Stolte C."/>
            <person name="Sykes S."/>
            <person name="White J."/>
            <person name="Yandava C."/>
            <person name="Nusbaum C."/>
            <person name="Birren B."/>
        </authorList>
    </citation>
    <scope>NUCLEOTIDE SEQUENCE [LARGE SCALE GENOMIC DNA]</scope>
    <source>
        <strain evidence="1 2">29_1</strain>
    </source>
</reference>
<dbReference type="STRING" id="100884.GCA_000269565_02408"/>
<sequence length="336" mass="39197">MKSQKFGIEIEMTGLTRKKASEIVAKHFQTDSQYDGGAYRAYSVKDNEGRKWKLVYDSSITAYIGIRRTYDDDYKVELVSPICKYDDIEDIQQIVRKLRKDGHAKVNSSCGIHIHIDASKHDARSLRNITNIMYSKEDLIYKALQVEVAREHRYCQKVEESFIQKLNKSKPKNLSQLKSLWYNGETRRSHSHYDNSRYHALNLHSVFQKGTIEFRLFNGTLHAGEIKSYIQFCLAISHQALTQTKASRRKTHSSNEKYTFRTWLLRLGLIGDEFKTARHHLLKNLDGCIAWKDPQQALAQKERLKAQRELVLENPVQNIENTEELEHEGMSMQQQM</sequence>
<dbReference type="Proteomes" id="UP000003157">
    <property type="component" value="Unassembled WGS sequence"/>
</dbReference>
<gene>
    <name evidence="1" type="ORF">HMPREF9488_02293</name>
</gene>
<organism evidence="1 2">
    <name type="scientific">Coprobacillus cateniformis</name>
    <dbReference type="NCBI Taxonomy" id="100884"/>
    <lineage>
        <taxon>Bacteria</taxon>
        <taxon>Bacillati</taxon>
        <taxon>Bacillota</taxon>
        <taxon>Erysipelotrichia</taxon>
        <taxon>Erysipelotrichales</taxon>
        <taxon>Coprobacillaceae</taxon>
        <taxon>Coprobacillus</taxon>
    </lineage>
</organism>
<evidence type="ECO:0000313" key="2">
    <source>
        <dbReference type="Proteomes" id="UP000003157"/>
    </source>
</evidence>
<evidence type="ECO:0000313" key="1">
    <source>
        <dbReference type="EMBL" id="EFW04413.1"/>
    </source>
</evidence>
<dbReference type="HOGENOM" id="CLU_055819_0_0_9"/>
<dbReference type="RefSeq" id="WP_008789383.1">
    <property type="nucleotide sequence ID" value="NZ_CALHJH010000111.1"/>
</dbReference>
<dbReference type="eggNOG" id="ENOG5030J8P">
    <property type="taxonomic scope" value="Bacteria"/>
</dbReference>
<dbReference type="AlphaFoldDB" id="E7GC02"/>
<dbReference type="OrthoDB" id="5380364at2"/>
<protein>
    <submittedName>
        <fullName evidence="1">Virulence associated protein</fullName>
    </submittedName>
</protein>
<proteinExistence type="predicted"/>
<comment type="caution">
    <text evidence="1">The sequence shown here is derived from an EMBL/GenBank/DDBJ whole genome shotgun (WGS) entry which is preliminary data.</text>
</comment>
<dbReference type="PANTHER" id="PTHR36847">
    <property type="entry name" value="AMIDOLIGASE ENZYME"/>
    <property type="match status" value="1"/>
</dbReference>
<dbReference type="Pfam" id="PF12224">
    <property type="entry name" value="Amidoligase_2"/>
    <property type="match status" value="1"/>
</dbReference>
<name>E7GC02_9FIRM</name>
<dbReference type="EMBL" id="ADKX01000037">
    <property type="protein sequence ID" value="EFW04413.1"/>
    <property type="molecule type" value="Genomic_DNA"/>
</dbReference>
<dbReference type="PANTHER" id="PTHR36847:SF1">
    <property type="entry name" value="AMIDOLIGASE ENZYME"/>
    <property type="match status" value="1"/>
</dbReference>
<dbReference type="InterPro" id="IPR022025">
    <property type="entry name" value="Amidoligase_2"/>
</dbReference>
<accession>E7GC02</accession>